<evidence type="ECO:0000256" key="5">
    <source>
        <dbReference type="PROSITE-ProRule" id="PRU00175"/>
    </source>
</evidence>
<dbReference type="GO" id="GO:0006281">
    <property type="term" value="P:DNA repair"/>
    <property type="evidence" value="ECO:0007669"/>
    <property type="project" value="TreeGrafter"/>
</dbReference>
<sequence length="999" mass="113247">MEEQQAPMGTPPETDAEKSFKSSPKSPMAISEYSLEESHCAEPSENPTSDLTTNHPPGEAEVQPQETDEDITENENDKDWSPDEEQDISDDAPSEDPSAKNKKRPQTSNGGLTRRRKKEVKRILGSDNTLVTEEEMMNFTERIFTDPELDNLCSVPNYNETIQQNNLLPSAPISKSRNKRKALAEAVAAVPATDKDAAKADRMTIDFASRKYRPVARHVDGGWKVNGLKTPLYPYQLEAGGWIIARENSGFQPRGGLLCHEMGLGKTLTMLSVTISEIPHLNHPGETTLIIVPSCLVNHWMHQIHLHRDMTVKAARYCAGSRTDRPDLLEWFSEQHIVVTSYHEISTSYPNIVHPKGTLTDEQSNQWLENYQTHCGAFHQFDWYRIILDEAQVIRNKDVKVSRAVRALKGERKWAVTGTPLLNRTSEIYPYLNLIGVPDCLDFRSFQKLYCNDSAKAKKRLKSLLGNVMHRRTHKSRIFGAPLLKLPNIVGRVERVKLSKAEAYLNYEIGHGIVRRVNGLAENQAEQNRCILAVITRYRMFVSHLLTAQSFLESVLGDEVMTILKNMRNEPGIDEASGMIIMALLSVVEGTPQQTSLPPGDQSKIQRPKPPVDKSIIEEVRSHLEHLSTEEKWFERYQIQCCQSCRCVPVKFFLASCRHRFCESCFEKLPDQHGNLDLRERQCPSCKLDIQSSIFCVDSLESALPPAQDMSTEVSPHKRKASPEKPGKQPKTKKRLEKSRHTKQTFGQFMATMRPSAQPQEDQNVLMEGSIQFEPEAEPELDWVTKIGDVTPGAKKTATETQIKKWLAEDEKVKIVVFTGFLATIRLLQYMCDQNEWGYAIMHGAIPIKSREAQVEKFRKNDNIKILLATLRTGGIGVDLTMANKCIIYDQWWNAAIEQQASDMALAYCRLHRIGQTREVEWVKLVAHNTIDDWILSLQTRKTEEINQYMNPKERLSREAAISFLSLFGEVTEQAGGGFMVKPKENPNEEPSPPHGNDE</sequence>
<dbReference type="Pfam" id="PF00271">
    <property type="entry name" value="Helicase_C"/>
    <property type="match status" value="1"/>
</dbReference>
<dbReference type="InterPro" id="IPR049730">
    <property type="entry name" value="SNF2/RAD54-like_C"/>
</dbReference>
<dbReference type="PROSITE" id="PS51192">
    <property type="entry name" value="HELICASE_ATP_BIND_1"/>
    <property type="match status" value="1"/>
</dbReference>
<dbReference type="EMBL" id="JAPZBR010000008">
    <property type="protein sequence ID" value="KAJ5342512.1"/>
    <property type="molecule type" value="Genomic_DNA"/>
</dbReference>
<evidence type="ECO:0000256" key="4">
    <source>
        <dbReference type="ARBA" id="ARBA00022840"/>
    </source>
</evidence>
<keyword evidence="3" id="KW-0347">Helicase</keyword>
<keyword evidence="5" id="KW-0862">Zinc</keyword>
<feature type="compositionally biased region" description="Polar residues" evidence="6">
    <location>
        <begin position="45"/>
        <end position="55"/>
    </location>
</feature>
<evidence type="ECO:0000256" key="3">
    <source>
        <dbReference type="ARBA" id="ARBA00022806"/>
    </source>
</evidence>
<feature type="domain" description="RING-type" evidence="7">
    <location>
        <begin position="642"/>
        <end position="687"/>
    </location>
</feature>
<dbReference type="InterPro" id="IPR001841">
    <property type="entry name" value="Znf_RING"/>
</dbReference>
<evidence type="ECO:0000259" key="7">
    <source>
        <dbReference type="PROSITE" id="PS50089"/>
    </source>
</evidence>
<dbReference type="GO" id="GO:0008270">
    <property type="term" value="F:zinc ion binding"/>
    <property type="evidence" value="ECO:0007669"/>
    <property type="project" value="UniProtKB-KW"/>
</dbReference>
<evidence type="ECO:0000256" key="6">
    <source>
        <dbReference type="SAM" id="MobiDB-lite"/>
    </source>
</evidence>
<protein>
    <submittedName>
        <fullName evidence="10">Uncharacterized protein</fullName>
    </submittedName>
</protein>
<dbReference type="Gene3D" id="3.40.50.10810">
    <property type="entry name" value="Tandem AAA-ATPase domain"/>
    <property type="match status" value="1"/>
</dbReference>
<dbReference type="GO" id="GO:0005634">
    <property type="term" value="C:nucleus"/>
    <property type="evidence" value="ECO:0007669"/>
    <property type="project" value="TreeGrafter"/>
</dbReference>
<dbReference type="CDD" id="cd18008">
    <property type="entry name" value="DEXDc_SHPRH-like"/>
    <property type="match status" value="1"/>
</dbReference>
<dbReference type="SUPFAM" id="SSF57850">
    <property type="entry name" value="RING/U-box"/>
    <property type="match status" value="1"/>
</dbReference>
<name>A0A9W9QQP5_PENBR</name>
<dbReference type="InterPro" id="IPR000330">
    <property type="entry name" value="SNF2_N"/>
</dbReference>
<evidence type="ECO:0000259" key="8">
    <source>
        <dbReference type="PROSITE" id="PS51192"/>
    </source>
</evidence>
<feature type="compositionally biased region" description="Basic residues" evidence="6">
    <location>
        <begin position="728"/>
        <end position="741"/>
    </location>
</feature>
<dbReference type="InterPro" id="IPR027417">
    <property type="entry name" value="P-loop_NTPase"/>
</dbReference>
<dbReference type="InterPro" id="IPR050628">
    <property type="entry name" value="SNF2_RAD54_helicase_TF"/>
</dbReference>
<evidence type="ECO:0000313" key="10">
    <source>
        <dbReference type="EMBL" id="KAJ5342512.1"/>
    </source>
</evidence>
<keyword evidence="4" id="KW-0067">ATP-binding</keyword>
<dbReference type="PROSITE" id="PS50089">
    <property type="entry name" value="ZF_RING_2"/>
    <property type="match status" value="1"/>
</dbReference>
<feature type="compositionally biased region" description="Pro residues" evidence="6">
    <location>
        <begin position="990"/>
        <end position="999"/>
    </location>
</feature>
<evidence type="ECO:0000313" key="11">
    <source>
        <dbReference type="Proteomes" id="UP001148299"/>
    </source>
</evidence>
<dbReference type="GO" id="GO:0004386">
    <property type="term" value="F:helicase activity"/>
    <property type="evidence" value="ECO:0007669"/>
    <property type="project" value="UniProtKB-KW"/>
</dbReference>
<dbReference type="Proteomes" id="UP001148299">
    <property type="component" value="Unassembled WGS sequence"/>
</dbReference>
<keyword evidence="2" id="KW-0378">Hydrolase</keyword>
<dbReference type="InterPro" id="IPR001650">
    <property type="entry name" value="Helicase_C-like"/>
</dbReference>
<keyword evidence="1" id="KW-0547">Nucleotide-binding</keyword>
<dbReference type="PANTHER" id="PTHR45626">
    <property type="entry name" value="TRANSCRIPTION TERMINATION FACTOR 2-RELATED"/>
    <property type="match status" value="1"/>
</dbReference>
<dbReference type="Gene3D" id="3.40.50.300">
    <property type="entry name" value="P-loop containing nucleotide triphosphate hydrolases"/>
    <property type="match status" value="1"/>
</dbReference>
<dbReference type="PANTHER" id="PTHR45626:SF17">
    <property type="entry name" value="HELICASE-LIKE TRANSCRIPTION FACTOR"/>
    <property type="match status" value="1"/>
</dbReference>
<dbReference type="Pfam" id="PF00176">
    <property type="entry name" value="SNF2-rel_dom"/>
    <property type="match status" value="1"/>
</dbReference>
<feature type="compositionally biased region" description="Acidic residues" evidence="6">
    <location>
        <begin position="82"/>
        <end position="94"/>
    </location>
</feature>
<reference evidence="10" key="2">
    <citation type="journal article" date="2023" name="IMA Fungus">
        <title>Comparative genomic study of the Penicillium genus elucidates a diverse pangenome and 15 lateral gene transfer events.</title>
        <authorList>
            <person name="Petersen C."/>
            <person name="Sorensen T."/>
            <person name="Nielsen M.R."/>
            <person name="Sondergaard T.E."/>
            <person name="Sorensen J.L."/>
            <person name="Fitzpatrick D.A."/>
            <person name="Frisvad J.C."/>
            <person name="Nielsen K.L."/>
        </authorList>
    </citation>
    <scope>NUCLEOTIDE SEQUENCE</scope>
    <source>
        <strain evidence="10">IBT 35675</strain>
    </source>
</reference>
<dbReference type="SUPFAM" id="SSF52540">
    <property type="entry name" value="P-loop containing nucleoside triphosphate hydrolases"/>
    <property type="match status" value="2"/>
</dbReference>
<feature type="region of interest" description="Disordered" evidence="6">
    <location>
        <begin position="592"/>
        <end position="611"/>
    </location>
</feature>
<dbReference type="SMART" id="SM00490">
    <property type="entry name" value="HELICc"/>
    <property type="match status" value="1"/>
</dbReference>
<accession>A0A9W9QQP5</accession>
<dbReference type="GO" id="GO:0005524">
    <property type="term" value="F:ATP binding"/>
    <property type="evidence" value="ECO:0007669"/>
    <property type="project" value="UniProtKB-KW"/>
</dbReference>
<keyword evidence="5" id="KW-0863">Zinc-finger</keyword>
<dbReference type="AlphaFoldDB" id="A0A9W9QQP5"/>
<dbReference type="InterPro" id="IPR038718">
    <property type="entry name" value="SNF2-like_sf"/>
</dbReference>
<feature type="region of interest" description="Disordered" evidence="6">
    <location>
        <begin position="1"/>
        <end position="121"/>
    </location>
</feature>
<dbReference type="GO" id="GO:0016787">
    <property type="term" value="F:hydrolase activity"/>
    <property type="evidence" value="ECO:0007669"/>
    <property type="project" value="UniProtKB-KW"/>
</dbReference>
<dbReference type="CDD" id="cd18793">
    <property type="entry name" value="SF2_C_SNF"/>
    <property type="match status" value="1"/>
</dbReference>
<feature type="region of interest" description="Disordered" evidence="6">
    <location>
        <begin position="977"/>
        <end position="999"/>
    </location>
</feature>
<evidence type="ECO:0000256" key="2">
    <source>
        <dbReference type="ARBA" id="ARBA00022801"/>
    </source>
</evidence>
<dbReference type="CDD" id="cd16449">
    <property type="entry name" value="RING-HC"/>
    <property type="match status" value="1"/>
</dbReference>
<feature type="region of interest" description="Disordered" evidence="6">
    <location>
        <begin position="707"/>
        <end position="741"/>
    </location>
</feature>
<dbReference type="InterPro" id="IPR014001">
    <property type="entry name" value="Helicase_ATP-bd"/>
</dbReference>
<evidence type="ECO:0000256" key="1">
    <source>
        <dbReference type="ARBA" id="ARBA00022741"/>
    </source>
</evidence>
<keyword evidence="5" id="KW-0479">Metal-binding</keyword>
<reference evidence="10" key="1">
    <citation type="submission" date="2022-12" db="EMBL/GenBank/DDBJ databases">
        <authorList>
            <person name="Petersen C."/>
        </authorList>
    </citation>
    <scope>NUCLEOTIDE SEQUENCE</scope>
    <source>
        <strain evidence="10">IBT 35675</strain>
    </source>
</reference>
<organism evidence="10 11">
    <name type="scientific">Penicillium brevicompactum</name>
    <dbReference type="NCBI Taxonomy" id="5074"/>
    <lineage>
        <taxon>Eukaryota</taxon>
        <taxon>Fungi</taxon>
        <taxon>Dikarya</taxon>
        <taxon>Ascomycota</taxon>
        <taxon>Pezizomycotina</taxon>
        <taxon>Eurotiomycetes</taxon>
        <taxon>Eurotiomycetidae</taxon>
        <taxon>Eurotiales</taxon>
        <taxon>Aspergillaceae</taxon>
        <taxon>Penicillium</taxon>
    </lineage>
</organism>
<dbReference type="PROSITE" id="PS51194">
    <property type="entry name" value="HELICASE_CTER"/>
    <property type="match status" value="1"/>
</dbReference>
<feature type="domain" description="Helicase C-terminal" evidence="9">
    <location>
        <begin position="802"/>
        <end position="963"/>
    </location>
</feature>
<keyword evidence="11" id="KW-1185">Reference proteome</keyword>
<comment type="caution">
    <text evidence="10">The sequence shown here is derived from an EMBL/GenBank/DDBJ whole genome shotgun (WGS) entry which is preliminary data.</text>
</comment>
<dbReference type="GO" id="GO:0008094">
    <property type="term" value="F:ATP-dependent activity, acting on DNA"/>
    <property type="evidence" value="ECO:0007669"/>
    <property type="project" value="TreeGrafter"/>
</dbReference>
<proteinExistence type="predicted"/>
<evidence type="ECO:0000259" key="9">
    <source>
        <dbReference type="PROSITE" id="PS51194"/>
    </source>
</evidence>
<feature type="domain" description="Helicase ATP-binding" evidence="8">
    <location>
        <begin position="247"/>
        <end position="438"/>
    </location>
</feature>
<gene>
    <name evidence="10" type="ORF">N7541_011636</name>
</gene>
<dbReference type="SMART" id="SM00487">
    <property type="entry name" value="DEXDc"/>
    <property type="match status" value="1"/>
</dbReference>